<protein>
    <recommendedName>
        <fullName evidence="7">Type II secretion system protein GspF domain-containing protein</fullName>
    </recommendedName>
</protein>
<dbReference type="InterPro" id="IPR018076">
    <property type="entry name" value="T2SS_GspF_dom"/>
</dbReference>
<dbReference type="PANTHER" id="PTHR35007:SF4">
    <property type="entry name" value="CONSERVED TRANSMEMBRANE PROTEIN-RELATED"/>
    <property type="match status" value="1"/>
</dbReference>
<keyword evidence="3 6" id="KW-0812">Transmembrane</keyword>
<dbReference type="Proteomes" id="UP000014184">
    <property type="component" value="Unassembled WGS sequence"/>
</dbReference>
<dbReference type="AlphaFoldDB" id="A0A9P2WSI9"/>
<evidence type="ECO:0000259" key="7">
    <source>
        <dbReference type="Pfam" id="PF00482"/>
    </source>
</evidence>
<evidence type="ECO:0000256" key="1">
    <source>
        <dbReference type="ARBA" id="ARBA00004651"/>
    </source>
</evidence>
<evidence type="ECO:0000256" key="4">
    <source>
        <dbReference type="ARBA" id="ARBA00022989"/>
    </source>
</evidence>
<feature type="transmembrane region" description="Helical" evidence="6">
    <location>
        <begin position="12"/>
        <end position="29"/>
    </location>
</feature>
<evidence type="ECO:0000313" key="9">
    <source>
        <dbReference type="Proteomes" id="UP000014184"/>
    </source>
</evidence>
<keyword evidence="2" id="KW-1003">Cell membrane</keyword>
<dbReference type="EMBL" id="AOSG01000002">
    <property type="protein sequence ID" value="EOR72768.1"/>
    <property type="molecule type" value="Genomic_DNA"/>
</dbReference>
<evidence type="ECO:0000256" key="6">
    <source>
        <dbReference type="SAM" id="Phobius"/>
    </source>
</evidence>
<feature type="transmembrane region" description="Helical" evidence="6">
    <location>
        <begin position="190"/>
        <end position="214"/>
    </location>
</feature>
<sequence length="252" mass="26206">MTMLADGIARYGMVVWTAGWLGCAVVWVLPSAAELRLRALTTARAPRPSLRALAAVVRRRLTHRPGLLARRRLRGCADVCRAIAAELRCGSSPGKALAAALRGADPLIAAELAEAAVLAEAGHDPVPALRAASRRPGGTAWASLAVCWQVAASSGTGVAAVVERLADALAHQDALHRELDIHLAGPRTTAVLLAGLPIAGLLMASALGGAPLLFLFTTPLGWGCLCAGIALNAAGVWWTRRLVHRVLRTAGM</sequence>
<feature type="domain" description="Type II secretion system protein GspF" evidence="7">
    <location>
        <begin position="80"/>
        <end position="203"/>
    </location>
</feature>
<gene>
    <name evidence="8" type="ORF">TM51_00956</name>
</gene>
<evidence type="ECO:0000256" key="2">
    <source>
        <dbReference type="ARBA" id="ARBA00022475"/>
    </source>
</evidence>
<dbReference type="Pfam" id="PF00482">
    <property type="entry name" value="T2SSF"/>
    <property type="match status" value="1"/>
</dbReference>
<evidence type="ECO:0000256" key="3">
    <source>
        <dbReference type="ARBA" id="ARBA00022692"/>
    </source>
</evidence>
<reference evidence="8 9" key="1">
    <citation type="journal article" date="2013" name="Genome Announc.">
        <title>Draft Genome Sequence of the Lignocellulose Decomposer Thermobifida fusca Strain TM51.</title>
        <authorList>
            <person name="Toth A."/>
            <person name="Barna T."/>
            <person name="Nagy I."/>
            <person name="Horvath B."/>
            <person name="Nagy I."/>
            <person name="Tancsics A."/>
            <person name="Kriszt B."/>
            <person name="Baka E."/>
            <person name="Fekete C."/>
            <person name="Kukolya J."/>
        </authorList>
    </citation>
    <scope>NUCLEOTIDE SEQUENCE [LARGE SCALE GENOMIC DNA]</scope>
    <source>
        <strain evidence="8 9">TM51</strain>
    </source>
</reference>
<keyword evidence="5 6" id="KW-0472">Membrane</keyword>
<comment type="subcellular location">
    <subcellularLocation>
        <location evidence="1">Cell membrane</location>
        <topology evidence="1">Multi-pass membrane protein</topology>
    </subcellularLocation>
</comment>
<accession>A0A9P2WSI9</accession>
<name>A0A9P2WSI9_THEFU</name>
<evidence type="ECO:0000256" key="5">
    <source>
        <dbReference type="ARBA" id="ARBA00023136"/>
    </source>
</evidence>
<dbReference type="GO" id="GO:0005886">
    <property type="term" value="C:plasma membrane"/>
    <property type="evidence" value="ECO:0007669"/>
    <property type="project" value="UniProtKB-SubCell"/>
</dbReference>
<comment type="caution">
    <text evidence="8">The sequence shown here is derived from an EMBL/GenBank/DDBJ whole genome shotgun (WGS) entry which is preliminary data.</text>
</comment>
<keyword evidence="9" id="KW-1185">Reference proteome</keyword>
<feature type="transmembrane region" description="Helical" evidence="6">
    <location>
        <begin position="220"/>
        <end position="238"/>
    </location>
</feature>
<proteinExistence type="predicted"/>
<organism evidence="8 9">
    <name type="scientific">Thermobifida fusca TM51</name>
    <dbReference type="NCBI Taxonomy" id="1169414"/>
    <lineage>
        <taxon>Bacteria</taxon>
        <taxon>Bacillati</taxon>
        <taxon>Actinomycetota</taxon>
        <taxon>Actinomycetes</taxon>
        <taxon>Streptosporangiales</taxon>
        <taxon>Nocardiopsidaceae</taxon>
        <taxon>Thermobifida</taxon>
    </lineage>
</organism>
<evidence type="ECO:0000313" key="8">
    <source>
        <dbReference type="EMBL" id="EOR72768.1"/>
    </source>
</evidence>
<dbReference type="PANTHER" id="PTHR35007">
    <property type="entry name" value="INTEGRAL MEMBRANE PROTEIN-RELATED"/>
    <property type="match status" value="1"/>
</dbReference>
<keyword evidence="4 6" id="KW-1133">Transmembrane helix</keyword>